<proteinExistence type="predicted"/>
<gene>
    <name evidence="7" type="ordered locus">TCELL_1299</name>
</gene>
<evidence type="ECO:0008006" key="9">
    <source>
        <dbReference type="Google" id="ProtNLM"/>
    </source>
</evidence>
<dbReference type="Pfam" id="PF03706">
    <property type="entry name" value="LPG_synthase_TM"/>
    <property type="match status" value="1"/>
</dbReference>
<evidence type="ECO:0000256" key="1">
    <source>
        <dbReference type="ARBA" id="ARBA00004651"/>
    </source>
</evidence>
<dbReference type="InParanoid" id="I3TG34"/>
<keyword evidence="4 6" id="KW-1133">Transmembrane helix</keyword>
<evidence type="ECO:0000256" key="6">
    <source>
        <dbReference type="SAM" id="Phobius"/>
    </source>
</evidence>
<organism evidence="7 8">
    <name type="scientific">Thermogladius calderae (strain DSM 22663 / VKM B-2946 / 1633)</name>
    <dbReference type="NCBI Taxonomy" id="1184251"/>
    <lineage>
        <taxon>Archaea</taxon>
        <taxon>Thermoproteota</taxon>
        <taxon>Thermoprotei</taxon>
        <taxon>Desulfurococcales</taxon>
        <taxon>Desulfurococcaceae</taxon>
        <taxon>Thermogladius</taxon>
    </lineage>
</organism>
<evidence type="ECO:0000313" key="8">
    <source>
        <dbReference type="Proteomes" id="UP000005270"/>
    </source>
</evidence>
<keyword evidence="3 6" id="KW-0812">Transmembrane</keyword>
<protein>
    <recommendedName>
        <fullName evidence="9">Flippase-like domain-containing protein</fullName>
    </recommendedName>
</protein>
<dbReference type="InterPro" id="IPR022791">
    <property type="entry name" value="L-PG_synthase/AglD"/>
</dbReference>
<dbReference type="eggNOG" id="arCOG05903">
    <property type="taxonomic scope" value="Archaea"/>
</dbReference>
<reference evidence="7 8" key="1">
    <citation type="journal article" date="2012" name="J. Bacteriol.">
        <title>Complete genome sequence of the hyperthermophilic cellulolytic Crenarchaeon 'Thermogladius cellulolyticus' 1633.</title>
        <authorList>
            <person name="Mardanov A.V."/>
            <person name="Kochetkova T.V."/>
            <person name="Beletsky A.V."/>
            <person name="Bonch-Osmolovskaya E.A."/>
            <person name="Ravin N.V."/>
            <person name="Skryabin K.G."/>
        </authorList>
    </citation>
    <scope>NUCLEOTIDE SEQUENCE [LARGE SCALE GENOMIC DNA]</scope>
    <source>
        <strain evidence="8">DSM 22663 / VKM B-2946 / 1633</strain>
    </source>
</reference>
<evidence type="ECO:0000313" key="7">
    <source>
        <dbReference type="EMBL" id="AFK51722.1"/>
    </source>
</evidence>
<dbReference type="KEGG" id="thg:TCELL_1299"/>
<comment type="subcellular location">
    <subcellularLocation>
        <location evidence="1">Cell membrane</location>
        <topology evidence="1">Multi-pass membrane protein</topology>
    </subcellularLocation>
</comment>
<keyword evidence="2" id="KW-1003">Cell membrane</keyword>
<feature type="transmembrane region" description="Helical" evidence="6">
    <location>
        <begin position="118"/>
        <end position="138"/>
    </location>
</feature>
<accession>I3TG34</accession>
<evidence type="ECO:0000256" key="5">
    <source>
        <dbReference type="ARBA" id="ARBA00023136"/>
    </source>
</evidence>
<dbReference type="STRING" id="1184251.TCELL_1299"/>
<dbReference type="GO" id="GO:0005886">
    <property type="term" value="C:plasma membrane"/>
    <property type="evidence" value="ECO:0007669"/>
    <property type="project" value="UniProtKB-SubCell"/>
</dbReference>
<feature type="transmembrane region" description="Helical" evidence="6">
    <location>
        <begin position="12"/>
        <end position="33"/>
    </location>
</feature>
<name>I3TG34_THEC1</name>
<dbReference type="RefSeq" id="WP_014737972.1">
    <property type="nucleotide sequence ID" value="NC_017954.1"/>
</dbReference>
<feature type="transmembrane region" description="Helical" evidence="6">
    <location>
        <begin position="282"/>
        <end position="301"/>
    </location>
</feature>
<dbReference type="EMBL" id="CP003531">
    <property type="protein sequence ID" value="AFK51722.1"/>
    <property type="molecule type" value="Genomic_DNA"/>
</dbReference>
<sequence length="311" mass="33406">MKVGVDVKKWAVSVVVVFATILAYSVVTSSYTAVFKTPLINLALASAILMFGYFVSSVRLMIIHSRYTGTRLGVSEYYKARLMGNLVGFLTPSAVGGEIGRAGYLSSKGFPFTDMVAVSYYEVFFDVVFCNIMGIVFSVNQFPWTLPVLVVASFTLATWVAISAVLLYAGGRQISNSRTILGWRGLGERVLQVATNIARAFKSVSRRVGAVDLAYIVLLTTASQVLQAASLLAITGVYAAKGLVVSMSAYFYSQSLSSIPTPGGAVTSEYGLSLVLEPEAVVSFRLVYALANIVPGLIIMLKAYTGKRGRV</sequence>
<dbReference type="Proteomes" id="UP000005270">
    <property type="component" value="Chromosome"/>
</dbReference>
<keyword evidence="8" id="KW-1185">Reference proteome</keyword>
<evidence type="ECO:0000256" key="3">
    <source>
        <dbReference type="ARBA" id="ARBA00022692"/>
    </source>
</evidence>
<evidence type="ECO:0000256" key="2">
    <source>
        <dbReference type="ARBA" id="ARBA00022475"/>
    </source>
</evidence>
<keyword evidence="5 6" id="KW-0472">Membrane</keyword>
<dbReference type="HOGENOM" id="CLU_898978_0_0_2"/>
<dbReference type="GeneID" id="13013621"/>
<dbReference type="AlphaFoldDB" id="I3TG34"/>
<evidence type="ECO:0000256" key="4">
    <source>
        <dbReference type="ARBA" id="ARBA00022989"/>
    </source>
</evidence>
<feature type="transmembrane region" description="Helical" evidence="6">
    <location>
        <begin position="39"/>
        <end position="62"/>
    </location>
</feature>
<feature type="transmembrane region" description="Helical" evidence="6">
    <location>
        <begin position="144"/>
        <end position="169"/>
    </location>
</feature>